<dbReference type="InterPro" id="IPR013856">
    <property type="entry name" value="Peptidase_M4_domain"/>
</dbReference>
<feature type="domain" description="Protealysin N-terminal propeptide" evidence="12">
    <location>
        <begin position="3"/>
        <end position="30"/>
    </location>
</feature>
<evidence type="ECO:0000256" key="8">
    <source>
        <dbReference type="RuleBase" id="RU366073"/>
    </source>
</evidence>
<dbReference type="GO" id="GO:0006508">
    <property type="term" value="P:proteolysis"/>
    <property type="evidence" value="ECO:0007669"/>
    <property type="project" value="UniProtKB-KW"/>
</dbReference>
<evidence type="ECO:0000259" key="11">
    <source>
        <dbReference type="Pfam" id="PF02868"/>
    </source>
</evidence>
<evidence type="ECO:0000313" key="13">
    <source>
        <dbReference type="EMBL" id="RZS89758.1"/>
    </source>
</evidence>
<comment type="similarity">
    <text evidence="1 8">Belongs to the peptidase M4 family.</text>
</comment>
<dbReference type="PANTHER" id="PTHR43579">
    <property type="match status" value="1"/>
</dbReference>
<evidence type="ECO:0000259" key="10">
    <source>
        <dbReference type="Pfam" id="PF01447"/>
    </source>
</evidence>
<dbReference type="InterPro" id="IPR032475">
    <property type="entry name" value="Protealysin_N_PP"/>
</dbReference>
<keyword evidence="8" id="KW-0964">Secreted</keyword>
<dbReference type="EMBL" id="SGXD01000002">
    <property type="protein sequence ID" value="RZS89758.1"/>
    <property type="molecule type" value="Genomic_DNA"/>
</dbReference>
<name>A0A4Q7NSK5_9ACTN</name>
<feature type="region of interest" description="Disordered" evidence="9">
    <location>
        <begin position="65"/>
        <end position="90"/>
    </location>
</feature>
<evidence type="ECO:0000313" key="14">
    <source>
        <dbReference type="Proteomes" id="UP000293638"/>
    </source>
</evidence>
<dbReference type="Proteomes" id="UP000293638">
    <property type="component" value="Unassembled WGS sequence"/>
</dbReference>
<evidence type="ECO:0000256" key="4">
    <source>
        <dbReference type="ARBA" id="ARBA00022801"/>
    </source>
</evidence>
<dbReference type="CDD" id="cd09597">
    <property type="entry name" value="M4_TLP"/>
    <property type="match status" value="1"/>
</dbReference>
<evidence type="ECO:0000256" key="3">
    <source>
        <dbReference type="ARBA" id="ARBA00022723"/>
    </source>
</evidence>
<dbReference type="InterPro" id="IPR052759">
    <property type="entry name" value="Metalloprotease_M4"/>
</dbReference>
<dbReference type="Pfam" id="PF01447">
    <property type="entry name" value="Peptidase_M4"/>
    <property type="match status" value="1"/>
</dbReference>
<comment type="cofactor">
    <cofactor evidence="8">
        <name>Zn(2+)</name>
        <dbReference type="ChEBI" id="CHEBI:29105"/>
    </cofactor>
</comment>
<keyword evidence="4 8" id="KW-0378">Hydrolase</keyword>
<dbReference type="AlphaFoldDB" id="A0A4Q7NSK5"/>
<evidence type="ECO:0000259" key="12">
    <source>
        <dbReference type="Pfam" id="PF16485"/>
    </source>
</evidence>
<gene>
    <name evidence="13" type="ORF">EV189_1531</name>
</gene>
<evidence type="ECO:0000256" key="2">
    <source>
        <dbReference type="ARBA" id="ARBA00022670"/>
    </source>
</evidence>
<feature type="domain" description="Peptidase M4" evidence="10">
    <location>
        <begin position="93"/>
        <end position="171"/>
    </location>
</feature>
<protein>
    <recommendedName>
        <fullName evidence="8">Neutral metalloproteinase</fullName>
        <ecNumber evidence="8">3.4.24.-</ecNumber>
    </recommendedName>
</protein>
<dbReference type="Gene3D" id="3.10.170.10">
    <property type="match status" value="1"/>
</dbReference>
<evidence type="ECO:0000256" key="5">
    <source>
        <dbReference type="ARBA" id="ARBA00022833"/>
    </source>
</evidence>
<organism evidence="13 14">
    <name type="scientific">Motilibacter rhizosphaerae</name>
    <dbReference type="NCBI Taxonomy" id="598652"/>
    <lineage>
        <taxon>Bacteria</taxon>
        <taxon>Bacillati</taxon>
        <taxon>Actinomycetota</taxon>
        <taxon>Actinomycetes</taxon>
        <taxon>Motilibacterales</taxon>
        <taxon>Motilibacteraceae</taxon>
        <taxon>Motilibacter</taxon>
    </lineage>
</organism>
<dbReference type="InterPro" id="IPR001570">
    <property type="entry name" value="Peptidase_M4_C_domain"/>
</dbReference>
<feature type="domain" description="Peptidase M4 C-terminal" evidence="11">
    <location>
        <begin position="174"/>
        <end position="341"/>
    </location>
</feature>
<dbReference type="EC" id="3.4.24.-" evidence="8"/>
<accession>A0A4Q7NSK5</accession>
<evidence type="ECO:0000256" key="6">
    <source>
        <dbReference type="ARBA" id="ARBA00023049"/>
    </source>
</evidence>
<dbReference type="GO" id="GO:0004222">
    <property type="term" value="F:metalloendopeptidase activity"/>
    <property type="evidence" value="ECO:0007669"/>
    <property type="project" value="UniProtKB-UniRule"/>
</dbReference>
<dbReference type="PRINTS" id="PR00730">
    <property type="entry name" value="THERMOLYSIN"/>
</dbReference>
<evidence type="ECO:0000256" key="9">
    <source>
        <dbReference type="SAM" id="MobiDB-lite"/>
    </source>
</evidence>
<keyword evidence="3" id="KW-0479">Metal-binding</keyword>
<comment type="caution">
    <text evidence="13">The sequence shown here is derived from an EMBL/GenBank/DDBJ whole genome shotgun (WGS) entry which is preliminary data.</text>
</comment>
<dbReference type="Pfam" id="PF02868">
    <property type="entry name" value="Peptidase_M4_C"/>
    <property type="match status" value="1"/>
</dbReference>
<evidence type="ECO:0000256" key="1">
    <source>
        <dbReference type="ARBA" id="ARBA00009388"/>
    </source>
</evidence>
<feature type="active site" description="Proton donor" evidence="7">
    <location>
        <position position="266"/>
    </location>
</feature>
<dbReference type="Pfam" id="PF16485">
    <property type="entry name" value="PLN_propep"/>
    <property type="match status" value="1"/>
</dbReference>
<sequence>MRCSIIPPYLLRAVAEAGPEPARSRARETLLVDAEVRRLREDARAPGWAAGAGEAVAALAPKRTVSDAHHGQPPGTVVRHEGGPATGDGAADRAYDGLGATYGFYAQVYSRDSLDGRGMPLRASVHVQRGWDNAEWDGERMLFGDGDGEVFGDFTSSLDVIGHELTHGVTQYEAAFDYQGQSGALNESMSDVFGSCVKQWSLQQTAEQADWLIGEELLLPGVHGVALRSMKAPGTAYDDPRLGGKDPQPANMRDYVETSEDEGGVHLNSGIPNHAFYLAATAIGGSSGEGAGRVWYAALRDRTLTPQADFAAFAAATLRAAQAVGGSAPGAVRAAWTAVGVEPTGS</sequence>
<keyword evidence="5 8" id="KW-0862">Zinc</keyword>
<proteinExistence type="inferred from homology"/>
<evidence type="ECO:0000256" key="7">
    <source>
        <dbReference type="PIRSR" id="PIRSR623612-1"/>
    </source>
</evidence>
<dbReference type="GO" id="GO:0046872">
    <property type="term" value="F:metal ion binding"/>
    <property type="evidence" value="ECO:0007669"/>
    <property type="project" value="UniProtKB-UniRule"/>
</dbReference>
<dbReference type="InterPro" id="IPR023612">
    <property type="entry name" value="Peptidase_M4"/>
</dbReference>
<keyword evidence="6 8" id="KW-0482">Metalloprotease</keyword>
<dbReference type="GO" id="GO:0005576">
    <property type="term" value="C:extracellular region"/>
    <property type="evidence" value="ECO:0007669"/>
    <property type="project" value="UniProtKB-SubCell"/>
</dbReference>
<keyword evidence="14" id="KW-1185">Reference proteome</keyword>
<feature type="active site" evidence="7">
    <location>
        <position position="164"/>
    </location>
</feature>
<comment type="function">
    <text evidence="8">Extracellular zinc metalloprotease.</text>
</comment>
<dbReference type="SUPFAM" id="SSF55486">
    <property type="entry name" value="Metalloproteases ('zincins'), catalytic domain"/>
    <property type="match status" value="1"/>
</dbReference>
<reference evidence="13 14" key="1">
    <citation type="submission" date="2019-02" db="EMBL/GenBank/DDBJ databases">
        <title>Genomic Encyclopedia of Type Strains, Phase IV (KMG-IV): sequencing the most valuable type-strain genomes for metagenomic binning, comparative biology and taxonomic classification.</title>
        <authorList>
            <person name="Goeker M."/>
        </authorList>
    </citation>
    <scope>NUCLEOTIDE SEQUENCE [LARGE SCALE GENOMIC DNA]</scope>
    <source>
        <strain evidence="13 14">DSM 45622</strain>
    </source>
</reference>
<keyword evidence="2 8" id="KW-0645">Protease</keyword>
<dbReference type="PANTHER" id="PTHR43579:SF1">
    <property type="entry name" value="NEUTRAL METALLOPROTEINASE"/>
    <property type="match status" value="1"/>
</dbReference>
<dbReference type="OrthoDB" id="291295at2"/>
<dbReference type="InterPro" id="IPR027268">
    <property type="entry name" value="Peptidase_M4/M1_CTD_sf"/>
</dbReference>
<dbReference type="Gene3D" id="1.10.390.10">
    <property type="entry name" value="Neutral Protease Domain 2"/>
    <property type="match status" value="1"/>
</dbReference>
<dbReference type="RefSeq" id="WP_130492318.1">
    <property type="nucleotide sequence ID" value="NZ_SGXD01000002.1"/>
</dbReference>
<comment type="subcellular location">
    <subcellularLocation>
        <location evidence="8">Secreted</location>
    </subcellularLocation>
</comment>